<dbReference type="GO" id="GO:0050660">
    <property type="term" value="F:flavin adenine dinucleotide binding"/>
    <property type="evidence" value="ECO:0007669"/>
    <property type="project" value="InterPro"/>
</dbReference>
<dbReference type="Proteomes" id="UP000004291">
    <property type="component" value="Chromosome"/>
</dbReference>
<dbReference type="SUPFAM" id="SSF51905">
    <property type="entry name" value="FAD/NAD(P)-binding domain"/>
    <property type="match status" value="2"/>
</dbReference>
<reference evidence="8 9" key="1">
    <citation type="submission" date="2007-10" db="EMBL/GenBank/DDBJ databases">
        <authorList>
            <person name="Wagner-Dobler I."/>
            <person name="Ferriera S."/>
            <person name="Johnson J."/>
            <person name="Kravitz S."/>
            <person name="Beeson K."/>
            <person name="Sutton G."/>
            <person name="Rogers Y.-H."/>
            <person name="Friedman R."/>
            <person name="Frazier M."/>
            <person name="Venter J.C."/>
        </authorList>
    </citation>
    <scope>NUCLEOTIDE SEQUENCE [LARGE SCALE GENOMIC DNA]</scope>
    <source>
        <strain evidence="8 9">DFL-43</strain>
    </source>
</reference>
<dbReference type="EC" id="1.14.13.148" evidence="6"/>
<dbReference type="AlphaFoldDB" id="A9D6B0"/>
<dbReference type="RefSeq" id="WP_007197671.1">
    <property type="nucleotide sequence ID" value="NZ_CM002917.1"/>
</dbReference>
<dbReference type="GO" id="GO:0004499">
    <property type="term" value="F:N,N-dimethylaniline monooxygenase activity"/>
    <property type="evidence" value="ECO:0007669"/>
    <property type="project" value="InterPro"/>
</dbReference>
<evidence type="ECO:0000256" key="3">
    <source>
        <dbReference type="ARBA" id="ARBA00022827"/>
    </source>
</evidence>
<evidence type="ECO:0000256" key="6">
    <source>
        <dbReference type="ARBA" id="ARBA00034528"/>
    </source>
</evidence>
<comment type="similarity">
    <text evidence="1">Belongs to the FMO family.</text>
</comment>
<dbReference type="InterPro" id="IPR020946">
    <property type="entry name" value="Flavin_mOase-like"/>
</dbReference>
<reference evidence="8 9" key="2">
    <citation type="submission" date="2012-06" db="EMBL/GenBank/DDBJ databases">
        <authorList>
            <person name="Fiebig A."/>
        </authorList>
    </citation>
    <scope>NUCLEOTIDE SEQUENCE [LARGE SCALE GENOMIC DNA]</scope>
    <source>
        <strain evidence="8 9">DFL-43</strain>
    </source>
</reference>
<protein>
    <recommendedName>
        <fullName evidence="7">Trimethylamine monooxygenase</fullName>
        <ecNumber evidence="6">1.14.13.148</ecNumber>
    </recommendedName>
</protein>
<dbReference type="eggNOG" id="COG2072">
    <property type="taxonomic scope" value="Bacteria"/>
</dbReference>
<evidence type="ECO:0000256" key="1">
    <source>
        <dbReference type="ARBA" id="ARBA00009183"/>
    </source>
</evidence>
<evidence type="ECO:0000256" key="4">
    <source>
        <dbReference type="ARBA" id="ARBA00022857"/>
    </source>
</evidence>
<evidence type="ECO:0000256" key="7">
    <source>
        <dbReference type="ARBA" id="ARBA00035159"/>
    </source>
</evidence>
<gene>
    <name evidence="8" type="ORF">HPDFL43_09477</name>
</gene>
<dbReference type="InterPro" id="IPR000960">
    <property type="entry name" value="Flavin_mOase"/>
</dbReference>
<keyword evidence="4" id="KW-0521">NADP</keyword>
<dbReference type="Pfam" id="PF00743">
    <property type="entry name" value="FMO-like"/>
    <property type="match status" value="1"/>
</dbReference>
<dbReference type="HOGENOM" id="CLU_006909_8_3_5"/>
<dbReference type="PIRSF" id="PIRSF000332">
    <property type="entry name" value="FMO"/>
    <property type="match status" value="1"/>
</dbReference>
<dbReference type="PANTHER" id="PTHR23023">
    <property type="entry name" value="DIMETHYLANILINE MONOOXYGENASE"/>
    <property type="match status" value="1"/>
</dbReference>
<dbReference type="STRING" id="411684.HPDFL43_09477"/>
<evidence type="ECO:0000256" key="2">
    <source>
        <dbReference type="ARBA" id="ARBA00022630"/>
    </source>
</evidence>
<evidence type="ECO:0000256" key="5">
    <source>
        <dbReference type="ARBA" id="ARBA00023002"/>
    </source>
</evidence>
<keyword evidence="9" id="KW-1185">Reference proteome</keyword>
<dbReference type="EMBL" id="ABIA03000002">
    <property type="protein sequence ID" value="EDQ33456.1"/>
    <property type="molecule type" value="Genomic_DNA"/>
</dbReference>
<comment type="caution">
    <text evidence="8">The sequence shown here is derived from an EMBL/GenBank/DDBJ whole genome shotgun (WGS) entry which is preliminary data.</text>
</comment>
<dbReference type="PRINTS" id="PR00370">
    <property type="entry name" value="FMOXYGENASE"/>
</dbReference>
<keyword evidence="3" id="KW-0274">FAD</keyword>
<dbReference type="InterPro" id="IPR050346">
    <property type="entry name" value="FMO-like"/>
</dbReference>
<dbReference type="GO" id="GO:0050661">
    <property type="term" value="F:NADP binding"/>
    <property type="evidence" value="ECO:0007669"/>
    <property type="project" value="InterPro"/>
</dbReference>
<keyword evidence="2" id="KW-0285">Flavoprotein</keyword>
<dbReference type="GO" id="GO:0034899">
    <property type="term" value="F:trimethylamine monooxygenase activity"/>
    <property type="evidence" value="ECO:0007669"/>
    <property type="project" value="UniProtKB-EC"/>
</dbReference>
<dbReference type="Gene3D" id="3.50.50.60">
    <property type="entry name" value="FAD/NAD(P)-binding domain"/>
    <property type="match status" value="1"/>
</dbReference>
<evidence type="ECO:0000313" key="9">
    <source>
        <dbReference type="Proteomes" id="UP000004291"/>
    </source>
</evidence>
<keyword evidence="5" id="KW-0560">Oxidoreductase</keyword>
<evidence type="ECO:0000313" key="8">
    <source>
        <dbReference type="EMBL" id="EDQ33456.1"/>
    </source>
</evidence>
<sequence length="441" mass="49015">MTVEHYRVCVVGAGPTGLTALKNVAAAGITDLVCHEAQDATGGIWVYSEDPERPSVYKTAHTISSKRLSQFPDFPMPDDYPDYPSNAQILAYMRAYEAHFGLSGYIRFNSRVENVCRQPDGRWLVEVDRDGERHTHTADELILCSGHHREPSVPELPGSFDGEQIHSVFYKNAEPFTGKRVLVVGGGNSACDIAVAMSRVAERVSLSMRSPQVIVPKLVGGRPVDVQFRKLHKPAFRWARDWVIKQGLRVFVGPYSGYGLQQPDFPVLSRHPTLNTDILECIRHGKVAVHRGIEKASGQTVTFAGGSSGDFDVIIWATGFQLGVPFLKTASRDWSDVTKVPLYLRMLPENEPNLYFIGLVQPVGCIWVVADLQARLVAAEISGAWQRPADLGDRIARDNLRDAKRYKASRRHAIQIDIHEYTAELNSLLADGKDWRVLSAT</sequence>
<dbReference type="InterPro" id="IPR036188">
    <property type="entry name" value="FAD/NAD-bd_sf"/>
</dbReference>
<name>A9D6B0_HOEPD</name>
<accession>A9D6B0</accession>
<organism evidence="8 9">
    <name type="scientific">Hoeflea phototrophica (strain DSM 17068 / NCIMB 14078 / DFL-43)</name>
    <dbReference type="NCBI Taxonomy" id="411684"/>
    <lineage>
        <taxon>Bacteria</taxon>
        <taxon>Pseudomonadati</taxon>
        <taxon>Pseudomonadota</taxon>
        <taxon>Alphaproteobacteria</taxon>
        <taxon>Hyphomicrobiales</taxon>
        <taxon>Rhizobiaceae</taxon>
        <taxon>Hoeflea</taxon>
    </lineage>
</organism>
<proteinExistence type="inferred from homology"/>